<dbReference type="AlphaFoldDB" id="A0A518CKA3"/>
<organism evidence="1 2">
    <name type="scientific">Polystyrenella longa</name>
    <dbReference type="NCBI Taxonomy" id="2528007"/>
    <lineage>
        <taxon>Bacteria</taxon>
        <taxon>Pseudomonadati</taxon>
        <taxon>Planctomycetota</taxon>
        <taxon>Planctomycetia</taxon>
        <taxon>Planctomycetales</taxon>
        <taxon>Planctomycetaceae</taxon>
        <taxon>Polystyrenella</taxon>
    </lineage>
</organism>
<name>A0A518CKA3_9PLAN</name>
<accession>A0A518CKA3</accession>
<evidence type="ECO:0000313" key="1">
    <source>
        <dbReference type="EMBL" id="QDU79663.1"/>
    </source>
</evidence>
<protein>
    <submittedName>
        <fullName evidence="1">Uncharacterized protein</fullName>
    </submittedName>
</protein>
<gene>
    <name evidence="1" type="ORF">Pla110_13740</name>
</gene>
<keyword evidence="2" id="KW-1185">Reference proteome</keyword>
<proteinExistence type="predicted"/>
<evidence type="ECO:0000313" key="2">
    <source>
        <dbReference type="Proteomes" id="UP000317178"/>
    </source>
</evidence>
<sequence>MKKQDRYDPNSDPQEEFQKALSDYCRLLARKIAERWLRLHAENENREVKNEEE</sequence>
<dbReference type="KEGG" id="plon:Pla110_13740"/>
<reference evidence="1 2" key="1">
    <citation type="submission" date="2019-02" db="EMBL/GenBank/DDBJ databases">
        <title>Deep-cultivation of Planctomycetes and their phenomic and genomic characterization uncovers novel biology.</title>
        <authorList>
            <person name="Wiegand S."/>
            <person name="Jogler M."/>
            <person name="Boedeker C."/>
            <person name="Pinto D."/>
            <person name="Vollmers J."/>
            <person name="Rivas-Marin E."/>
            <person name="Kohn T."/>
            <person name="Peeters S.H."/>
            <person name="Heuer A."/>
            <person name="Rast P."/>
            <person name="Oberbeckmann S."/>
            <person name="Bunk B."/>
            <person name="Jeske O."/>
            <person name="Meyerdierks A."/>
            <person name="Storesund J.E."/>
            <person name="Kallscheuer N."/>
            <person name="Luecker S."/>
            <person name="Lage O.M."/>
            <person name="Pohl T."/>
            <person name="Merkel B.J."/>
            <person name="Hornburger P."/>
            <person name="Mueller R.-W."/>
            <person name="Bruemmer F."/>
            <person name="Labrenz M."/>
            <person name="Spormann A.M."/>
            <person name="Op den Camp H."/>
            <person name="Overmann J."/>
            <person name="Amann R."/>
            <person name="Jetten M.S.M."/>
            <person name="Mascher T."/>
            <person name="Medema M.H."/>
            <person name="Devos D.P."/>
            <person name="Kaster A.-K."/>
            <person name="Ovreas L."/>
            <person name="Rohde M."/>
            <person name="Galperin M.Y."/>
            <person name="Jogler C."/>
        </authorList>
    </citation>
    <scope>NUCLEOTIDE SEQUENCE [LARGE SCALE GENOMIC DNA]</scope>
    <source>
        <strain evidence="1 2">Pla110</strain>
    </source>
</reference>
<dbReference type="EMBL" id="CP036281">
    <property type="protein sequence ID" value="QDU79663.1"/>
    <property type="molecule type" value="Genomic_DNA"/>
</dbReference>
<dbReference type="RefSeq" id="WP_197440550.1">
    <property type="nucleotide sequence ID" value="NZ_CP036281.1"/>
</dbReference>
<dbReference type="Proteomes" id="UP000317178">
    <property type="component" value="Chromosome"/>
</dbReference>